<organism evidence="1 2">
    <name type="scientific">Petrolisthes cinctipes</name>
    <name type="common">Flat porcelain crab</name>
    <dbReference type="NCBI Taxonomy" id="88211"/>
    <lineage>
        <taxon>Eukaryota</taxon>
        <taxon>Metazoa</taxon>
        <taxon>Ecdysozoa</taxon>
        <taxon>Arthropoda</taxon>
        <taxon>Crustacea</taxon>
        <taxon>Multicrustacea</taxon>
        <taxon>Malacostraca</taxon>
        <taxon>Eumalacostraca</taxon>
        <taxon>Eucarida</taxon>
        <taxon>Decapoda</taxon>
        <taxon>Pleocyemata</taxon>
        <taxon>Anomura</taxon>
        <taxon>Galatheoidea</taxon>
        <taxon>Porcellanidae</taxon>
        <taxon>Petrolisthes</taxon>
    </lineage>
</organism>
<sequence>NHFVWEFLSGRGTLNVPNEVAFLHHYRVCEFGGDDCVRNPRTTDTSMYRYKDTLIQSFSSSVTSLAAACPRGGGGGDSGGSSGGQDS</sequence>
<keyword evidence="2" id="KW-1185">Reference proteome</keyword>
<comment type="caution">
    <text evidence="1">The sequence shown here is derived from an EMBL/GenBank/DDBJ whole genome shotgun (WGS) entry which is preliminary data.</text>
</comment>
<dbReference type="Proteomes" id="UP001286313">
    <property type="component" value="Unassembled WGS sequence"/>
</dbReference>
<dbReference type="EMBL" id="JAWQEG010000870">
    <property type="protein sequence ID" value="KAK3884578.1"/>
    <property type="molecule type" value="Genomic_DNA"/>
</dbReference>
<dbReference type="AlphaFoldDB" id="A0AAE1G1D0"/>
<name>A0AAE1G1D0_PETCI</name>
<reference evidence="1" key="1">
    <citation type="submission" date="2023-10" db="EMBL/GenBank/DDBJ databases">
        <title>Genome assemblies of two species of porcelain crab, Petrolisthes cinctipes and Petrolisthes manimaculis (Anomura: Porcellanidae).</title>
        <authorList>
            <person name="Angst P."/>
        </authorList>
    </citation>
    <scope>NUCLEOTIDE SEQUENCE</scope>
    <source>
        <strain evidence="1">PB745_01</strain>
        <tissue evidence="1">Gill</tissue>
    </source>
</reference>
<protein>
    <submittedName>
        <fullName evidence="1">Uncharacterized protein</fullName>
    </submittedName>
</protein>
<feature type="non-terminal residue" evidence="1">
    <location>
        <position position="1"/>
    </location>
</feature>
<accession>A0AAE1G1D0</accession>
<proteinExistence type="predicted"/>
<evidence type="ECO:0000313" key="2">
    <source>
        <dbReference type="Proteomes" id="UP001286313"/>
    </source>
</evidence>
<gene>
    <name evidence="1" type="ORF">Pcinc_011134</name>
</gene>
<evidence type="ECO:0000313" key="1">
    <source>
        <dbReference type="EMBL" id="KAK3884578.1"/>
    </source>
</evidence>